<organism evidence="9 10">
    <name type="scientific">Candidula unifasciata</name>
    <dbReference type="NCBI Taxonomy" id="100452"/>
    <lineage>
        <taxon>Eukaryota</taxon>
        <taxon>Metazoa</taxon>
        <taxon>Spiralia</taxon>
        <taxon>Lophotrochozoa</taxon>
        <taxon>Mollusca</taxon>
        <taxon>Gastropoda</taxon>
        <taxon>Heterobranchia</taxon>
        <taxon>Euthyneura</taxon>
        <taxon>Panpulmonata</taxon>
        <taxon>Eupulmonata</taxon>
        <taxon>Stylommatophora</taxon>
        <taxon>Helicina</taxon>
        <taxon>Helicoidea</taxon>
        <taxon>Geomitridae</taxon>
        <taxon>Candidula</taxon>
    </lineage>
</organism>
<protein>
    <recommendedName>
        <fullName evidence="8">Major facilitator superfamily associated domain-containing protein</fullName>
    </recommendedName>
</protein>
<keyword evidence="3 7" id="KW-0812">Transmembrane</keyword>
<evidence type="ECO:0000313" key="9">
    <source>
        <dbReference type="EMBL" id="CAG5122478.1"/>
    </source>
</evidence>
<dbReference type="Gene3D" id="1.20.1250.20">
    <property type="entry name" value="MFS general substrate transporter like domains"/>
    <property type="match status" value="2"/>
</dbReference>
<feature type="domain" description="Major facilitator superfamily associated" evidence="8">
    <location>
        <begin position="33"/>
        <end position="626"/>
    </location>
</feature>
<dbReference type="AlphaFoldDB" id="A0A8S3Z2E0"/>
<feature type="transmembrane region" description="Helical" evidence="7">
    <location>
        <begin position="624"/>
        <end position="641"/>
    </location>
</feature>
<reference evidence="9" key="1">
    <citation type="submission" date="2021-04" db="EMBL/GenBank/DDBJ databases">
        <authorList>
            <consortium name="Molecular Ecology Group"/>
        </authorList>
    </citation>
    <scope>NUCLEOTIDE SEQUENCE</scope>
</reference>
<evidence type="ECO:0000256" key="5">
    <source>
        <dbReference type="ARBA" id="ARBA00023136"/>
    </source>
</evidence>
<dbReference type="EMBL" id="CAJHNH020001302">
    <property type="protein sequence ID" value="CAG5122478.1"/>
    <property type="molecule type" value="Genomic_DNA"/>
</dbReference>
<dbReference type="SUPFAM" id="SSF103473">
    <property type="entry name" value="MFS general substrate transporter"/>
    <property type="match status" value="2"/>
</dbReference>
<keyword evidence="5 7" id="KW-0472">Membrane</keyword>
<feature type="transmembrane region" description="Helical" evidence="7">
    <location>
        <begin position="467"/>
        <end position="493"/>
    </location>
</feature>
<evidence type="ECO:0000256" key="4">
    <source>
        <dbReference type="ARBA" id="ARBA00022989"/>
    </source>
</evidence>
<dbReference type="InterPro" id="IPR024989">
    <property type="entry name" value="MFS_assoc_dom"/>
</dbReference>
<evidence type="ECO:0000313" key="10">
    <source>
        <dbReference type="Proteomes" id="UP000678393"/>
    </source>
</evidence>
<feature type="transmembrane region" description="Helical" evidence="7">
    <location>
        <begin position="354"/>
        <end position="385"/>
    </location>
</feature>
<dbReference type="OrthoDB" id="515887at2759"/>
<dbReference type="InterPro" id="IPR036259">
    <property type="entry name" value="MFS_trans_sf"/>
</dbReference>
<gene>
    <name evidence="9" type="ORF">CUNI_LOCUS8036</name>
</gene>
<evidence type="ECO:0000256" key="2">
    <source>
        <dbReference type="ARBA" id="ARBA00005241"/>
    </source>
</evidence>
<evidence type="ECO:0000259" key="8">
    <source>
        <dbReference type="Pfam" id="PF12832"/>
    </source>
</evidence>
<feature type="transmembrane region" description="Helical" evidence="7">
    <location>
        <begin position="37"/>
        <end position="57"/>
    </location>
</feature>
<feature type="transmembrane region" description="Helical" evidence="7">
    <location>
        <begin position="499"/>
        <end position="521"/>
    </location>
</feature>
<proteinExistence type="inferred from homology"/>
<keyword evidence="4 7" id="KW-1133">Transmembrane helix</keyword>
<feature type="compositionally biased region" description="Polar residues" evidence="6">
    <location>
        <begin position="737"/>
        <end position="748"/>
    </location>
</feature>
<comment type="caution">
    <text evidence="9">The sequence shown here is derived from an EMBL/GenBank/DDBJ whole genome shotgun (WGS) entry which is preliminary data.</text>
</comment>
<feature type="transmembrane region" description="Helical" evidence="7">
    <location>
        <begin position="533"/>
        <end position="556"/>
    </location>
</feature>
<evidence type="ECO:0000256" key="7">
    <source>
        <dbReference type="SAM" id="Phobius"/>
    </source>
</evidence>
<accession>A0A8S3Z2E0</accession>
<keyword evidence="10" id="KW-1185">Reference proteome</keyword>
<evidence type="ECO:0000256" key="3">
    <source>
        <dbReference type="ARBA" id="ARBA00022692"/>
    </source>
</evidence>
<name>A0A8S3Z2E0_9EUPU</name>
<feature type="transmembrane region" description="Helical" evidence="7">
    <location>
        <begin position="98"/>
        <end position="116"/>
    </location>
</feature>
<dbReference type="Proteomes" id="UP000678393">
    <property type="component" value="Unassembled WGS sequence"/>
</dbReference>
<dbReference type="PANTHER" id="PTHR16172">
    <property type="entry name" value="MAJOR FACILITATOR SUPERFAMILY DOMAIN-CONTAINING PROTEIN 6-LIKE"/>
    <property type="match status" value="1"/>
</dbReference>
<sequence length="788" mass="88453">MSSQIKSIQVIIQETSKQEGETHTRWKINRKLLPLKMYYFFFYGASGSFIPFITVYLKHLRLSASEAGIITGLSMLFAMLLRALIAMLADRLSARKTALLICCLGFGLSFFSMWFIPHRILPLEPSTNYSSGRSVAQQHQQDNIDTWTCWTETGQEICSYPASLNSCWCRIADSKNMMNMTVYHRRDAFGAFQTDEHDFNVSDIQRHQAVNSTEYTIDIPHLDLNDKVNQQKNTKEIFYEFNDHSVPCFYIDCESEPVKTSPKSLERLEDAAVLQFKDQDIRTVSSPAGNLHHRNPSYETSRTGHSTVTCLLNCTRTQMTKNTFHRENPGHELLNVTEEKRSLSSSHHRIIPDLAFSLSFLLLITGKSLYSASTSLIDAVTYTILGPYSLKWGQQRLWGTIGTGVIVLSITVVNDSRQVESFSGLFIGCMGLSILAFLIGLFKLRADKIPKNKMFFSDLKKLLSSGAVRLFLVKLLFYGIMAGTAQNFIFWFLVDIGSAQITLGVCLLLYCVASVIILRCSRLVLRKLGQIKVMYLTLVAYAIRYLVLSFLTNPWMALPVEVLHGVTYSLFWAAASSTASMVAPPGTQASSQGLAGAMYWDLGRGIGIVIAGQLLHLFGARWTFRVYSLLCVAVLPVLWILDRTWTLQKLQFRQPDDDKDTQEDSKNDFLSCMEIQEPKNVSAVDDKNAHSSDVELAHTQQTCVDNRTLHSEETTTVPVNSFIVLCSNDVYTSDQVSVNNSGSHSTQPYAKLSENKNDDSVCETGNISISVQILETGAKQEYRADASH</sequence>
<feature type="transmembrane region" description="Helical" evidence="7">
    <location>
        <begin position="69"/>
        <end position="89"/>
    </location>
</feature>
<comment type="subcellular location">
    <subcellularLocation>
        <location evidence="1">Membrane</location>
        <topology evidence="1">Multi-pass membrane protein</topology>
    </subcellularLocation>
</comment>
<dbReference type="Pfam" id="PF12832">
    <property type="entry name" value="MFS_1_like"/>
    <property type="match status" value="1"/>
</dbReference>
<comment type="similarity">
    <text evidence="2">Belongs to the major facilitator superfamily. MFSD6 family.</text>
</comment>
<dbReference type="PANTHER" id="PTHR16172:SF41">
    <property type="entry name" value="MAJOR FACILITATOR SUPERFAMILY DOMAIN-CONTAINING PROTEIN 6-LIKE"/>
    <property type="match status" value="1"/>
</dbReference>
<evidence type="ECO:0000256" key="1">
    <source>
        <dbReference type="ARBA" id="ARBA00004141"/>
    </source>
</evidence>
<dbReference type="InterPro" id="IPR051717">
    <property type="entry name" value="MFS_MFSD6"/>
</dbReference>
<dbReference type="GO" id="GO:0016020">
    <property type="term" value="C:membrane"/>
    <property type="evidence" value="ECO:0007669"/>
    <property type="project" value="UniProtKB-SubCell"/>
</dbReference>
<feature type="transmembrane region" description="Helical" evidence="7">
    <location>
        <begin position="425"/>
        <end position="446"/>
    </location>
</feature>
<feature type="region of interest" description="Disordered" evidence="6">
    <location>
        <begin position="737"/>
        <end position="757"/>
    </location>
</feature>
<evidence type="ECO:0000256" key="6">
    <source>
        <dbReference type="SAM" id="MobiDB-lite"/>
    </source>
</evidence>
<feature type="transmembrane region" description="Helical" evidence="7">
    <location>
        <begin position="397"/>
        <end position="413"/>
    </location>
</feature>